<sequence>MQRLLAILLVLIGVIGLVLGRLGETTWAPATEVTATAELADAGPAVVIDPGVLYIGGKEGTVTVTGASDVSVITAPEGDVTAYLDGTKYTRITGASDWSTLTTEVVGADGATEIDDPTSSDLWRTVETSPSPVTIDIADFAAAETGDEEQEYRPILLVTDGKSAGAEKVSITWPVEAENRWVPFAYAGGAAIAVIGLVLLVVSLGGGRRRDEEIEDADGSAEGEEPVAAVDPTEELPRAEDGGAPLAPTSSSAAGAATAASDRTPPTATTAPEAPASADDADLWSVVDEDQRRAESPEEDR</sequence>
<comment type="caution">
    <text evidence="3">The sequence shown here is derived from an EMBL/GenBank/DDBJ whole genome shotgun (WGS) entry which is preliminary data.</text>
</comment>
<protein>
    <submittedName>
        <fullName evidence="3">Uncharacterized protein</fullName>
    </submittedName>
</protein>
<dbReference type="EMBL" id="JBHUFL010000003">
    <property type="protein sequence ID" value="MFD1836151.1"/>
    <property type="molecule type" value="Genomic_DNA"/>
</dbReference>
<feature type="compositionally biased region" description="Low complexity" evidence="1">
    <location>
        <begin position="242"/>
        <end position="278"/>
    </location>
</feature>
<dbReference type="RefSeq" id="WP_343905461.1">
    <property type="nucleotide sequence ID" value="NZ_BAAAIS010000003.1"/>
</dbReference>
<reference evidence="4" key="1">
    <citation type="journal article" date="2019" name="Int. J. Syst. Evol. Microbiol.">
        <title>The Global Catalogue of Microorganisms (GCM) 10K type strain sequencing project: providing services to taxonomists for standard genome sequencing and annotation.</title>
        <authorList>
            <consortium name="The Broad Institute Genomics Platform"/>
            <consortium name="The Broad Institute Genome Sequencing Center for Infectious Disease"/>
            <person name="Wu L."/>
            <person name="Ma J."/>
        </authorList>
    </citation>
    <scope>NUCLEOTIDE SEQUENCE [LARGE SCALE GENOMIC DNA]</scope>
    <source>
        <strain evidence="4">JCM 11650</strain>
    </source>
</reference>
<evidence type="ECO:0000256" key="1">
    <source>
        <dbReference type="SAM" id="MobiDB-lite"/>
    </source>
</evidence>
<feature type="compositionally biased region" description="Acidic residues" evidence="1">
    <location>
        <begin position="213"/>
        <end position="225"/>
    </location>
</feature>
<proteinExistence type="predicted"/>
<feature type="transmembrane region" description="Helical" evidence="2">
    <location>
        <begin position="181"/>
        <end position="202"/>
    </location>
</feature>
<gene>
    <name evidence="3" type="ORF">ACFSDA_13860</name>
</gene>
<keyword evidence="2" id="KW-0472">Membrane</keyword>
<evidence type="ECO:0000256" key="2">
    <source>
        <dbReference type="SAM" id="Phobius"/>
    </source>
</evidence>
<dbReference type="Proteomes" id="UP001597280">
    <property type="component" value="Unassembled WGS sequence"/>
</dbReference>
<keyword evidence="4" id="KW-1185">Reference proteome</keyword>
<accession>A0ABW4Q355</accession>
<evidence type="ECO:0000313" key="4">
    <source>
        <dbReference type="Proteomes" id="UP001597280"/>
    </source>
</evidence>
<evidence type="ECO:0000313" key="3">
    <source>
        <dbReference type="EMBL" id="MFD1836151.1"/>
    </source>
</evidence>
<name>A0ABW4Q355_9MICO</name>
<feature type="region of interest" description="Disordered" evidence="1">
    <location>
        <begin position="212"/>
        <end position="301"/>
    </location>
</feature>
<keyword evidence="2" id="KW-1133">Transmembrane helix</keyword>
<feature type="compositionally biased region" description="Basic and acidic residues" evidence="1">
    <location>
        <begin position="289"/>
        <end position="301"/>
    </location>
</feature>
<organism evidence="3 4">
    <name type="scientific">Brachybacterium rhamnosum</name>
    <dbReference type="NCBI Taxonomy" id="173361"/>
    <lineage>
        <taxon>Bacteria</taxon>
        <taxon>Bacillati</taxon>
        <taxon>Actinomycetota</taxon>
        <taxon>Actinomycetes</taxon>
        <taxon>Micrococcales</taxon>
        <taxon>Dermabacteraceae</taxon>
        <taxon>Brachybacterium</taxon>
    </lineage>
</organism>
<keyword evidence="2" id="KW-0812">Transmembrane</keyword>